<dbReference type="EMBL" id="JANFQO010000003">
    <property type="protein sequence ID" value="MCQ4163845.1"/>
    <property type="molecule type" value="Genomic_DNA"/>
</dbReference>
<keyword evidence="2" id="KW-1185">Reference proteome</keyword>
<evidence type="ECO:0000313" key="2">
    <source>
        <dbReference type="Proteomes" id="UP001165498"/>
    </source>
</evidence>
<accession>A0ABT1QP32</accession>
<protein>
    <recommendedName>
        <fullName evidence="3">His-Xaa-Ser system protein HxsD</fullName>
    </recommendedName>
</protein>
<dbReference type="Proteomes" id="UP001165498">
    <property type="component" value="Unassembled WGS sequence"/>
</dbReference>
<name>A0ABT1QP32_9GAMM</name>
<reference evidence="1" key="1">
    <citation type="submission" date="2022-07" db="EMBL/GenBank/DDBJ databases">
        <title>Tahibacter sp., a new gammaproteobacterium isolated from the silt sample collected at pig farm.</title>
        <authorList>
            <person name="Chen H."/>
        </authorList>
    </citation>
    <scope>NUCLEOTIDE SEQUENCE</scope>
    <source>
        <strain evidence="1">P2K</strain>
    </source>
</reference>
<dbReference type="RefSeq" id="WP_255911474.1">
    <property type="nucleotide sequence ID" value="NZ_JANFQO010000003.1"/>
</dbReference>
<evidence type="ECO:0000313" key="1">
    <source>
        <dbReference type="EMBL" id="MCQ4163845.1"/>
    </source>
</evidence>
<gene>
    <name evidence="1" type="ORF">NM961_03890</name>
</gene>
<evidence type="ECO:0008006" key="3">
    <source>
        <dbReference type="Google" id="ProtNLM"/>
    </source>
</evidence>
<proteinExistence type="predicted"/>
<organism evidence="1 2">
    <name type="scientific">Tahibacter harae</name>
    <dbReference type="NCBI Taxonomy" id="2963937"/>
    <lineage>
        <taxon>Bacteria</taxon>
        <taxon>Pseudomonadati</taxon>
        <taxon>Pseudomonadota</taxon>
        <taxon>Gammaproteobacteria</taxon>
        <taxon>Lysobacterales</taxon>
        <taxon>Rhodanobacteraceae</taxon>
        <taxon>Tahibacter</taxon>
    </lineage>
</organism>
<comment type="caution">
    <text evidence="1">The sequence shown here is derived from an EMBL/GenBank/DDBJ whole genome shotgun (WGS) entry which is preliminary data.</text>
</comment>
<sequence length="100" mass="11038">MSNTPFFLTIQHCEAAHSVVQRTAHRFAGRCSLSVETADDRSVVRLVGVIDDPERLEREFRAALLDDVLRARIEAETAPLRQLIVEAALRSALREPGAGA</sequence>